<protein>
    <recommendedName>
        <fullName evidence="3">F-box domain-containing protein</fullName>
    </recommendedName>
</protein>
<organism evidence="1 2">
    <name type="scientific">Rhizophagus irregularis (strain DAOM 197198w)</name>
    <name type="common">Glomus intraradices</name>
    <dbReference type="NCBI Taxonomy" id="1432141"/>
    <lineage>
        <taxon>Eukaryota</taxon>
        <taxon>Fungi</taxon>
        <taxon>Fungi incertae sedis</taxon>
        <taxon>Mucoromycota</taxon>
        <taxon>Glomeromycotina</taxon>
        <taxon>Glomeromycetes</taxon>
        <taxon>Glomerales</taxon>
        <taxon>Glomeraceae</taxon>
        <taxon>Rhizophagus</taxon>
    </lineage>
</organism>
<evidence type="ECO:0008006" key="3">
    <source>
        <dbReference type="Google" id="ProtNLM"/>
    </source>
</evidence>
<evidence type="ECO:0000313" key="2">
    <source>
        <dbReference type="Proteomes" id="UP000022910"/>
    </source>
</evidence>
<dbReference type="InterPro" id="IPR032675">
    <property type="entry name" value="LRR_dom_sf"/>
</dbReference>
<evidence type="ECO:0000313" key="1">
    <source>
        <dbReference type="EMBL" id="EXX55546.1"/>
    </source>
</evidence>
<dbReference type="EMBL" id="JEMT01028141">
    <property type="protein sequence ID" value="EXX55546.1"/>
    <property type="molecule type" value="Genomic_DNA"/>
</dbReference>
<gene>
    <name evidence="1" type="ORF">RirG_224500</name>
</gene>
<dbReference type="OrthoDB" id="2316528at2759"/>
<keyword evidence="2" id="KW-1185">Reference proteome</keyword>
<reference evidence="1 2" key="1">
    <citation type="submission" date="2014-02" db="EMBL/GenBank/DDBJ databases">
        <title>Single nucleus genome sequencing reveals high similarity among nuclei of an endomycorrhizal fungus.</title>
        <authorList>
            <person name="Lin K."/>
            <person name="Geurts R."/>
            <person name="Zhang Z."/>
            <person name="Limpens E."/>
            <person name="Saunders D.G."/>
            <person name="Mu D."/>
            <person name="Pang E."/>
            <person name="Cao H."/>
            <person name="Cha H."/>
            <person name="Lin T."/>
            <person name="Zhou Q."/>
            <person name="Shang Y."/>
            <person name="Li Y."/>
            <person name="Ivanov S."/>
            <person name="Sharma T."/>
            <person name="Velzen R.V."/>
            <person name="Ruijter N.D."/>
            <person name="Aanen D.K."/>
            <person name="Win J."/>
            <person name="Kamoun S."/>
            <person name="Bisseling T."/>
            <person name="Huang S."/>
        </authorList>
    </citation>
    <scope>NUCLEOTIDE SEQUENCE [LARGE SCALE GENOMIC DNA]</scope>
    <source>
        <strain evidence="2">DAOM197198w</strain>
    </source>
</reference>
<dbReference type="Proteomes" id="UP000022910">
    <property type="component" value="Unassembled WGS sequence"/>
</dbReference>
<proteinExistence type="predicted"/>
<dbReference type="Gene3D" id="3.80.10.10">
    <property type="entry name" value="Ribonuclease Inhibitor"/>
    <property type="match status" value="1"/>
</dbReference>
<name>A0A015K7V9_RHIIW</name>
<dbReference type="HOGENOM" id="CLU_028913_0_1_1"/>
<comment type="caution">
    <text evidence="1">The sequence shown here is derived from an EMBL/GenBank/DDBJ whole genome shotgun (WGS) entry which is preliminary data.</text>
</comment>
<sequence>MARQFTTLPIDCLYEISEYLEKDIPTIHSCLLANHLLCEIFVRILWRDINNIVDNIYHTSKSSSVRLSFFNTLIACLPNESKEHLYKNEIFIPTTSLKSPFFNYATFCKVLSIPGIKSIVYDSLKILSIQYSLHVSLNYLVINEIVKMFVNQSSLKVFTYYNQVNNFNNLSFPCFPGMRNLSKLYCDSNLPSDFCHQLSQTCHNIQSISILFNDNNNASNELKKLIFLQNNLKSLTLRVCNYTGWVNIIPTLTKHSNIMNILTKLHLYCNSDYVDIPFSFIELFKNLQEVIFSFFSSDFRPYINVKDFEKLQYVNFPKLKILKIPYQCPKPEYLMKFLEINGKNLNKLYISEGISKPILKSDLNNDLNLSIANFCLNLNKLIIRINDDEIDMLKSIFISCQYLKFIKILCEAKCMSETILEIVANYSPKDFCELTLYNSKLDFIHPKNLESFFISWKNRKSVKLLTLIMISNEAIDEYYEVYNNEYYKNIVYDIINNCKHEKNDEDYENYEYIDYKNYEDCCDFIYHQNMEIIEKYENLGIIRFKSKVVYIKEEEIEFE</sequence>
<dbReference type="AlphaFoldDB" id="A0A015K7V9"/>
<accession>A0A015K7V9</accession>